<keyword evidence="5" id="KW-1185">Reference proteome</keyword>
<feature type="domain" description="Nitroreductase" evidence="3">
    <location>
        <begin position="8"/>
        <end position="183"/>
    </location>
</feature>
<dbReference type="SUPFAM" id="SSF55469">
    <property type="entry name" value="FMN-dependent nitroreductase-like"/>
    <property type="match status" value="1"/>
</dbReference>
<protein>
    <submittedName>
        <fullName evidence="4">Nitroreductase</fullName>
    </submittedName>
</protein>
<dbReference type="InterPro" id="IPR029479">
    <property type="entry name" value="Nitroreductase"/>
</dbReference>
<evidence type="ECO:0000313" key="4">
    <source>
        <dbReference type="EMBL" id="SAL32033.1"/>
    </source>
</evidence>
<sequence length="204" mass="21879">MSRFAELLKSRVSTNRYDVARTLGDRQIEELISLATTAPSAFNLQNWKFIAVRSAEGKAKLLPIAYGQQKVVDAAVTFIVCGTLEPHLTLPSALRPSLDAEIVDQAIYDGWIAAAQNMYGTNPVMQRDEAVRSASLAAMTLMIVAEERGLASGPMIGFDPAGVSAAFDLKATDVPVMLVTVGYAAPGNWPQKPRKAVTDVVSLA</sequence>
<dbReference type="InterPro" id="IPR000415">
    <property type="entry name" value="Nitroreductase-like"/>
</dbReference>
<proteinExistence type="inferred from homology"/>
<dbReference type="AlphaFoldDB" id="A0A158GJD0"/>
<comment type="similarity">
    <text evidence="1">Belongs to the nitroreductase family.</text>
</comment>
<evidence type="ECO:0000256" key="1">
    <source>
        <dbReference type="ARBA" id="ARBA00007118"/>
    </source>
</evidence>
<evidence type="ECO:0000256" key="2">
    <source>
        <dbReference type="ARBA" id="ARBA00023002"/>
    </source>
</evidence>
<gene>
    <name evidence="4" type="ORF">AWB70_02080</name>
</gene>
<dbReference type="Pfam" id="PF00881">
    <property type="entry name" value="Nitroreductase"/>
    <property type="match status" value="1"/>
</dbReference>
<dbReference type="GO" id="GO:0016491">
    <property type="term" value="F:oxidoreductase activity"/>
    <property type="evidence" value="ECO:0007669"/>
    <property type="project" value="UniProtKB-KW"/>
</dbReference>
<dbReference type="Gene3D" id="3.40.109.10">
    <property type="entry name" value="NADH Oxidase"/>
    <property type="match status" value="1"/>
</dbReference>
<evidence type="ECO:0000313" key="5">
    <source>
        <dbReference type="Proteomes" id="UP000054740"/>
    </source>
</evidence>
<accession>A0A158GJD0</accession>
<dbReference type="Proteomes" id="UP000054740">
    <property type="component" value="Unassembled WGS sequence"/>
</dbReference>
<keyword evidence="2" id="KW-0560">Oxidoreductase</keyword>
<dbReference type="RefSeq" id="WP_053571802.1">
    <property type="nucleotide sequence ID" value="NZ_FCNY02000004.1"/>
</dbReference>
<name>A0A158GJD0_CABCO</name>
<organism evidence="4 5">
    <name type="scientific">Caballeronia cordobensis</name>
    <name type="common">Burkholderia cordobensis</name>
    <dbReference type="NCBI Taxonomy" id="1353886"/>
    <lineage>
        <taxon>Bacteria</taxon>
        <taxon>Pseudomonadati</taxon>
        <taxon>Pseudomonadota</taxon>
        <taxon>Betaproteobacteria</taxon>
        <taxon>Burkholderiales</taxon>
        <taxon>Burkholderiaceae</taxon>
        <taxon>Caballeronia</taxon>
    </lineage>
</organism>
<dbReference type="PANTHER" id="PTHR43673">
    <property type="entry name" value="NAD(P)H NITROREDUCTASE YDGI-RELATED"/>
    <property type="match status" value="1"/>
</dbReference>
<dbReference type="EMBL" id="FCNY02000004">
    <property type="protein sequence ID" value="SAL32033.1"/>
    <property type="molecule type" value="Genomic_DNA"/>
</dbReference>
<reference evidence="5" key="1">
    <citation type="submission" date="2016-01" db="EMBL/GenBank/DDBJ databases">
        <authorList>
            <person name="Peeters C."/>
        </authorList>
    </citation>
    <scope>NUCLEOTIDE SEQUENCE [LARGE SCALE GENOMIC DNA]</scope>
</reference>
<evidence type="ECO:0000259" key="3">
    <source>
        <dbReference type="Pfam" id="PF00881"/>
    </source>
</evidence>